<evidence type="ECO:0000313" key="3">
    <source>
        <dbReference type="Proteomes" id="UP000809431"/>
    </source>
</evidence>
<name>A0ABS2BMY7_9NEIS</name>
<evidence type="ECO:0000256" key="1">
    <source>
        <dbReference type="SAM" id="MobiDB-lite"/>
    </source>
</evidence>
<organism evidence="2 3">
    <name type="scientific">Jeongeupia naejangsanensis</name>
    <dbReference type="NCBI Taxonomy" id="613195"/>
    <lineage>
        <taxon>Bacteria</taxon>
        <taxon>Pseudomonadati</taxon>
        <taxon>Pseudomonadota</taxon>
        <taxon>Betaproteobacteria</taxon>
        <taxon>Neisseriales</taxon>
        <taxon>Chitinibacteraceae</taxon>
        <taxon>Jeongeupia</taxon>
    </lineage>
</organism>
<comment type="caution">
    <text evidence="2">The sequence shown here is derived from an EMBL/GenBank/DDBJ whole genome shotgun (WGS) entry which is preliminary data.</text>
</comment>
<gene>
    <name evidence="2" type="ORF">JMJ54_11005</name>
</gene>
<proteinExistence type="predicted"/>
<feature type="region of interest" description="Disordered" evidence="1">
    <location>
        <begin position="88"/>
        <end position="113"/>
    </location>
</feature>
<sequence>MRKNSERKIRAEPATLAAHRRVSGFHAARAGGPIGTIRIGVTFRTGGNGKAHAEHDCTAIRALNQMRNKKGERLFSFEVVPVTLPRGASGVDTPLRAAQSTSPEPPPPMTRRSAGNLFREAKLILQQYGVNIRCCAGGQEKARQDMPGFGGAETLRR</sequence>
<evidence type="ECO:0000313" key="2">
    <source>
        <dbReference type="EMBL" id="MBM3116361.1"/>
    </source>
</evidence>
<accession>A0ABS2BMY7</accession>
<protein>
    <submittedName>
        <fullName evidence="2">Uncharacterized protein</fullName>
    </submittedName>
</protein>
<dbReference type="RefSeq" id="WP_203538612.1">
    <property type="nucleotide sequence ID" value="NZ_JAESND010000005.1"/>
</dbReference>
<reference evidence="2 3" key="1">
    <citation type="submission" date="2021-01" db="EMBL/GenBank/DDBJ databases">
        <title>Draft Genome Sequence and Polyhydroxyalkanoate Biosynthetic Potential of Jeongeupia naejangsanensis Type Strain DSM 24253.</title>
        <authorList>
            <person name="Turrini P."/>
            <person name="Artuso I."/>
            <person name="Lugli G.A."/>
            <person name="Frangipani E."/>
            <person name="Ventura M."/>
            <person name="Visca P."/>
        </authorList>
    </citation>
    <scope>NUCLEOTIDE SEQUENCE [LARGE SCALE GENOMIC DNA]</scope>
    <source>
        <strain evidence="2 3">DSM 24253</strain>
    </source>
</reference>
<dbReference type="Proteomes" id="UP000809431">
    <property type="component" value="Unassembled WGS sequence"/>
</dbReference>
<dbReference type="EMBL" id="JAESND010000005">
    <property type="protein sequence ID" value="MBM3116361.1"/>
    <property type="molecule type" value="Genomic_DNA"/>
</dbReference>
<keyword evidence="3" id="KW-1185">Reference proteome</keyword>